<evidence type="ECO:0000256" key="3">
    <source>
        <dbReference type="ARBA" id="ARBA00022692"/>
    </source>
</evidence>
<comment type="subcellular location">
    <subcellularLocation>
        <location evidence="1">Cell membrane</location>
        <topology evidence="1">Single-pass membrane protein</topology>
    </subcellularLocation>
</comment>
<dbReference type="Gene3D" id="1.10.10.1320">
    <property type="entry name" value="Anti-sigma factor, zinc-finger domain"/>
    <property type="match status" value="1"/>
</dbReference>
<keyword evidence="7" id="KW-0804">Transcription</keyword>
<reference evidence="15" key="1">
    <citation type="journal article" date="2019" name="Int. J. Syst. Evol. Microbiol.">
        <title>The Global Catalogue of Microorganisms (GCM) 10K type strain sequencing project: providing services to taxonomists for standard genome sequencing and annotation.</title>
        <authorList>
            <consortium name="The Broad Institute Genomics Platform"/>
            <consortium name="The Broad Institute Genome Sequencing Center for Infectious Disease"/>
            <person name="Wu L."/>
            <person name="Ma J."/>
        </authorList>
    </citation>
    <scope>NUCLEOTIDE SEQUENCE [LARGE SCALE GENOMIC DNA]</scope>
    <source>
        <strain evidence="15">CGMCC 4.7330</strain>
    </source>
</reference>
<dbReference type="InterPro" id="IPR051474">
    <property type="entry name" value="Anti-sigma-K/W_factor"/>
</dbReference>
<dbReference type="Pfam" id="PF22618">
    <property type="entry name" value="RskA_N"/>
    <property type="match status" value="1"/>
</dbReference>
<dbReference type="Pfam" id="PF10099">
    <property type="entry name" value="RskA_C"/>
    <property type="match status" value="1"/>
</dbReference>
<dbReference type="PANTHER" id="PTHR37461:SF1">
    <property type="entry name" value="ANTI-SIGMA-K FACTOR RSKA"/>
    <property type="match status" value="1"/>
</dbReference>
<evidence type="ECO:0000259" key="12">
    <source>
        <dbReference type="Pfam" id="PF10099"/>
    </source>
</evidence>
<dbReference type="InterPro" id="IPR053877">
    <property type="entry name" value="RskA_N"/>
</dbReference>
<protein>
    <recommendedName>
        <fullName evidence="9">Regulator of SigK</fullName>
    </recommendedName>
    <alternativeName>
        <fullName evidence="8">Sigma-K anti-sigma factor RskA</fullName>
    </alternativeName>
</protein>
<dbReference type="EMBL" id="JBHSAX010000033">
    <property type="protein sequence ID" value="MFC3966315.1"/>
    <property type="molecule type" value="Genomic_DNA"/>
</dbReference>
<evidence type="ECO:0000256" key="11">
    <source>
        <dbReference type="SAM" id="Phobius"/>
    </source>
</evidence>
<dbReference type="RefSeq" id="WP_378616914.1">
    <property type="nucleotide sequence ID" value="NZ_JBHSAX010000033.1"/>
</dbReference>
<keyword evidence="4 11" id="KW-1133">Transmembrane helix</keyword>
<keyword evidence="2" id="KW-1003">Cell membrane</keyword>
<dbReference type="InterPro" id="IPR041916">
    <property type="entry name" value="Anti_sigma_zinc_sf"/>
</dbReference>
<keyword evidence="15" id="KW-1185">Reference proteome</keyword>
<evidence type="ECO:0000259" key="13">
    <source>
        <dbReference type="Pfam" id="PF22618"/>
    </source>
</evidence>
<evidence type="ECO:0000313" key="14">
    <source>
        <dbReference type="EMBL" id="MFC3966315.1"/>
    </source>
</evidence>
<evidence type="ECO:0000256" key="7">
    <source>
        <dbReference type="ARBA" id="ARBA00023163"/>
    </source>
</evidence>
<dbReference type="InterPro" id="IPR018764">
    <property type="entry name" value="RskA_C"/>
</dbReference>
<evidence type="ECO:0000256" key="9">
    <source>
        <dbReference type="ARBA" id="ARBA00030803"/>
    </source>
</evidence>
<organism evidence="14 15">
    <name type="scientific">Nocardia jiangsuensis</name>
    <dbReference type="NCBI Taxonomy" id="1691563"/>
    <lineage>
        <taxon>Bacteria</taxon>
        <taxon>Bacillati</taxon>
        <taxon>Actinomycetota</taxon>
        <taxon>Actinomycetes</taxon>
        <taxon>Mycobacteriales</taxon>
        <taxon>Nocardiaceae</taxon>
        <taxon>Nocardia</taxon>
    </lineage>
</organism>
<evidence type="ECO:0000256" key="6">
    <source>
        <dbReference type="ARBA" id="ARBA00023136"/>
    </source>
</evidence>
<evidence type="ECO:0000256" key="10">
    <source>
        <dbReference type="SAM" id="MobiDB-lite"/>
    </source>
</evidence>
<dbReference type="PANTHER" id="PTHR37461">
    <property type="entry name" value="ANTI-SIGMA-K FACTOR RSKA"/>
    <property type="match status" value="1"/>
</dbReference>
<feature type="domain" description="Anti-sigma-K factor RskA N-terminal" evidence="13">
    <location>
        <begin position="11"/>
        <end position="58"/>
    </location>
</feature>
<accession>A0ABV8E1N7</accession>
<evidence type="ECO:0000256" key="4">
    <source>
        <dbReference type="ARBA" id="ARBA00022989"/>
    </source>
</evidence>
<comment type="caution">
    <text evidence="14">The sequence shown here is derived from an EMBL/GenBank/DDBJ whole genome shotgun (WGS) entry which is preliminary data.</text>
</comment>
<dbReference type="Proteomes" id="UP001595696">
    <property type="component" value="Unassembled WGS sequence"/>
</dbReference>
<sequence>MSDPEPARPDLLDLAYPYALDAVAEIERRHIDDRLRGADSATAAEFAALVHGVREAMAVVSALDARRPPAHLEHAVLRAIDAAMGGSVRTATDAAGTSASELRPAPAGEVGRRRCRADSRSWLGAATPHRPTRAQQLGTSKFLPIAAAAALAVLAGLGAAILLQQRESGLPVALRADTVLGQPDVRGRAAELPAGGTLTVTSSARLGAATVSFAALPEPPAGHCYQMWLLAGDGTPRSVGVMEHAPTPGSNVVLRTGTDDALAVTIEPGHGSAQPTGTTLVRIPLT</sequence>
<evidence type="ECO:0000256" key="1">
    <source>
        <dbReference type="ARBA" id="ARBA00004162"/>
    </source>
</evidence>
<keyword evidence="6 11" id="KW-0472">Membrane</keyword>
<feature type="region of interest" description="Disordered" evidence="10">
    <location>
        <begin position="91"/>
        <end position="114"/>
    </location>
</feature>
<gene>
    <name evidence="14" type="ORF">ACFO0B_30375</name>
</gene>
<keyword evidence="5" id="KW-0805">Transcription regulation</keyword>
<evidence type="ECO:0000313" key="15">
    <source>
        <dbReference type="Proteomes" id="UP001595696"/>
    </source>
</evidence>
<evidence type="ECO:0000256" key="2">
    <source>
        <dbReference type="ARBA" id="ARBA00022475"/>
    </source>
</evidence>
<name>A0ABV8E1N7_9NOCA</name>
<evidence type="ECO:0000256" key="5">
    <source>
        <dbReference type="ARBA" id="ARBA00023015"/>
    </source>
</evidence>
<proteinExistence type="predicted"/>
<feature type="domain" description="Anti-sigma K factor RskA C-terminal" evidence="12">
    <location>
        <begin position="146"/>
        <end position="277"/>
    </location>
</feature>
<evidence type="ECO:0000256" key="8">
    <source>
        <dbReference type="ARBA" id="ARBA00029829"/>
    </source>
</evidence>
<keyword evidence="3 11" id="KW-0812">Transmembrane</keyword>
<feature type="transmembrane region" description="Helical" evidence="11">
    <location>
        <begin position="142"/>
        <end position="163"/>
    </location>
</feature>